<proteinExistence type="predicted"/>
<dbReference type="GO" id="GO:0007005">
    <property type="term" value="P:mitochondrion organization"/>
    <property type="evidence" value="ECO:0000318"/>
    <property type="project" value="GO_Central"/>
</dbReference>
<dbReference type="AlphaFoldDB" id="A0A072UPS6"/>
<dbReference type="HOGENOM" id="CLU_1637908_0_0_1"/>
<dbReference type="Pfam" id="PF01145">
    <property type="entry name" value="Band_7"/>
    <property type="match status" value="1"/>
</dbReference>
<sequence>MAFFRSAGQSIATRIKLGFKNCEKRKVLAMARIMKSYEKSKVTAMTRINQFHEFVLQNLQIRPRLVLERQALLISRYGQFKECLGTGLHFTVPLVDRVMKTISMEEQYITIVNQLVLSDDNILNPEKAAFEVEDYHQATIELVHKALSDKYNTLKLIDGTNT</sequence>
<feature type="domain" description="Band 7" evidence="1">
    <location>
        <begin position="67"/>
        <end position="121"/>
    </location>
</feature>
<organism evidence="2 5">
    <name type="scientific">Medicago truncatula</name>
    <name type="common">Barrel medic</name>
    <name type="synonym">Medicago tribuloides</name>
    <dbReference type="NCBI Taxonomy" id="3880"/>
    <lineage>
        <taxon>Eukaryota</taxon>
        <taxon>Viridiplantae</taxon>
        <taxon>Streptophyta</taxon>
        <taxon>Embryophyta</taxon>
        <taxon>Tracheophyta</taxon>
        <taxon>Spermatophyta</taxon>
        <taxon>Magnoliopsida</taxon>
        <taxon>eudicotyledons</taxon>
        <taxon>Gunneridae</taxon>
        <taxon>Pentapetalae</taxon>
        <taxon>rosids</taxon>
        <taxon>fabids</taxon>
        <taxon>Fabales</taxon>
        <taxon>Fabaceae</taxon>
        <taxon>Papilionoideae</taxon>
        <taxon>50 kb inversion clade</taxon>
        <taxon>NPAAA clade</taxon>
        <taxon>Hologalegina</taxon>
        <taxon>IRL clade</taxon>
        <taxon>Trifolieae</taxon>
        <taxon>Medicago</taxon>
    </lineage>
</organism>
<reference evidence="2 5" key="2">
    <citation type="journal article" date="2014" name="BMC Genomics">
        <title>An improved genome release (version Mt4.0) for the model legume Medicago truncatula.</title>
        <authorList>
            <person name="Tang H."/>
            <person name="Krishnakumar V."/>
            <person name="Bidwell S."/>
            <person name="Rosen B."/>
            <person name="Chan A."/>
            <person name="Zhou S."/>
            <person name="Gentzbittel L."/>
            <person name="Childs K.L."/>
            <person name="Yandell M."/>
            <person name="Gundlach H."/>
            <person name="Mayer K.F."/>
            <person name="Schwartz D.C."/>
            <person name="Town C.D."/>
        </authorList>
    </citation>
    <scope>GENOME REANNOTATION</scope>
    <source>
        <strain evidence="2">A17</strain>
        <strain evidence="4 5">cv. Jemalong A17</strain>
    </source>
</reference>
<dbReference type="Proteomes" id="UP000002051">
    <property type="component" value="Chromosome 4"/>
</dbReference>
<keyword evidence="5" id="KW-1185">Reference proteome</keyword>
<reference evidence="3" key="4">
    <citation type="journal article" date="2018" name="Nat. Plants">
        <title>Whole-genome landscape of Medicago truncatula symbiotic genes.</title>
        <authorList>
            <person name="Pecrix Y."/>
            <person name="Gamas P."/>
            <person name="Carrere S."/>
        </authorList>
    </citation>
    <scope>NUCLEOTIDE SEQUENCE</scope>
    <source>
        <tissue evidence="3">Leaves</tissue>
    </source>
</reference>
<dbReference type="EMBL" id="CM001220">
    <property type="protein sequence ID" value="KEH31702.1"/>
    <property type="molecule type" value="Genomic_DNA"/>
</dbReference>
<reference evidence="4" key="3">
    <citation type="submission" date="2015-04" db="UniProtKB">
        <authorList>
            <consortium name="EnsemblPlants"/>
        </authorList>
    </citation>
    <scope>IDENTIFICATION</scope>
    <source>
        <strain evidence="4">cv. Jemalong A17</strain>
    </source>
</reference>
<dbReference type="EMBL" id="PSQE01000004">
    <property type="protein sequence ID" value="RHN63342.1"/>
    <property type="molecule type" value="Genomic_DNA"/>
</dbReference>
<evidence type="ECO:0000259" key="1">
    <source>
        <dbReference type="Pfam" id="PF01145"/>
    </source>
</evidence>
<gene>
    <name evidence="2" type="ordered locus">MTR_4g102710</name>
    <name evidence="3" type="ORF">MtrunA17_Chr4g0057251</name>
</gene>
<dbReference type="Proteomes" id="UP000265566">
    <property type="component" value="Chromosome 4"/>
</dbReference>
<dbReference type="EnsemblPlants" id="KEH31702">
    <property type="protein sequence ID" value="KEH31702"/>
    <property type="gene ID" value="MTR_4g102710"/>
</dbReference>
<dbReference type="GO" id="GO:0005739">
    <property type="term" value="C:mitochondrion"/>
    <property type="evidence" value="ECO:0000318"/>
    <property type="project" value="GO_Central"/>
</dbReference>
<evidence type="ECO:0000313" key="5">
    <source>
        <dbReference type="Proteomes" id="UP000002051"/>
    </source>
</evidence>
<reference evidence="2 5" key="1">
    <citation type="journal article" date="2011" name="Nature">
        <title>The Medicago genome provides insight into the evolution of rhizobial symbioses.</title>
        <authorList>
            <person name="Young N.D."/>
            <person name="Debelle F."/>
            <person name="Oldroyd G.E."/>
            <person name="Geurts R."/>
            <person name="Cannon S.B."/>
            <person name="Udvardi M.K."/>
            <person name="Benedito V.A."/>
            <person name="Mayer K.F."/>
            <person name="Gouzy J."/>
            <person name="Schoof H."/>
            <person name="Van de Peer Y."/>
            <person name="Proost S."/>
            <person name="Cook D.R."/>
            <person name="Meyers B.C."/>
            <person name="Spannagl M."/>
            <person name="Cheung F."/>
            <person name="De Mita S."/>
            <person name="Krishnakumar V."/>
            <person name="Gundlach H."/>
            <person name="Zhou S."/>
            <person name="Mudge J."/>
            <person name="Bharti A.K."/>
            <person name="Murray J.D."/>
            <person name="Naoumkina M.A."/>
            <person name="Rosen B."/>
            <person name="Silverstein K.A."/>
            <person name="Tang H."/>
            <person name="Rombauts S."/>
            <person name="Zhao P.X."/>
            <person name="Zhou P."/>
            <person name="Barbe V."/>
            <person name="Bardou P."/>
            <person name="Bechner M."/>
            <person name="Bellec A."/>
            <person name="Berger A."/>
            <person name="Berges H."/>
            <person name="Bidwell S."/>
            <person name="Bisseling T."/>
            <person name="Choisne N."/>
            <person name="Couloux A."/>
            <person name="Denny R."/>
            <person name="Deshpande S."/>
            <person name="Dai X."/>
            <person name="Doyle J.J."/>
            <person name="Dudez A.M."/>
            <person name="Farmer A.D."/>
            <person name="Fouteau S."/>
            <person name="Franken C."/>
            <person name="Gibelin C."/>
            <person name="Gish J."/>
            <person name="Goldstein S."/>
            <person name="Gonzalez A.J."/>
            <person name="Green P.J."/>
            <person name="Hallab A."/>
            <person name="Hartog M."/>
            <person name="Hua A."/>
            <person name="Humphray S.J."/>
            <person name="Jeong D.H."/>
            <person name="Jing Y."/>
            <person name="Jocker A."/>
            <person name="Kenton S.M."/>
            <person name="Kim D.J."/>
            <person name="Klee K."/>
            <person name="Lai H."/>
            <person name="Lang C."/>
            <person name="Lin S."/>
            <person name="Macmil S.L."/>
            <person name="Magdelenat G."/>
            <person name="Matthews L."/>
            <person name="McCorrison J."/>
            <person name="Monaghan E.L."/>
            <person name="Mun J.H."/>
            <person name="Najar F.Z."/>
            <person name="Nicholson C."/>
            <person name="Noirot C."/>
            <person name="O'Bleness M."/>
            <person name="Paule C.R."/>
            <person name="Poulain J."/>
            <person name="Prion F."/>
            <person name="Qin B."/>
            <person name="Qu C."/>
            <person name="Retzel E.F."/>
            <person name="Riddle C."/>
            <person name="Sallet E."/>
            <person name="Samain S."/>
            <person name="Samson N."/>
            <person name="Sanders I."/>
            <person name="Saurat O."/>
            <person name="Scarpelli C."/>
            <person name="Schiex T."/>
            <person name="Segurens B."/>
            <person name="Severin A.J."/>
            <person name="Sherrier D.J."/>
            <person name="Shi R."/>
            <person name="Sims S."/>
            <person name="Singer S.R."/>
            <person name="Sinharoy S."/>
            <person name="Sterck L."/>
            <person name="Viollet A."/>
            <person name="Wang B.B."/>
            <person name="Wang K."/>
            <person name="Wang M."/>
            <person name="Wang X."/>
            <person name="Warfsmann J."/>
            <person name="Weissenbach J."/>
            <person name="White D.D."/>
            <person name="White J.D."/>
            <person name="Wiley G.B."/>
            <person name="Wincker P."/>
            <person name="Xing Y."/>
            <person name="Yang L."/>
            <person name="Yao Z."/>
            <person name="Ying F."/>
            <person name="Zhai J."/>
            <person name="Zhou L."/>
            <person name="Zuber A."/>
            <person name="Denarie J."/>
            <person name="Dixon R.A."/>
            <person name="May G.D."/>
            <person name="Schwartz D.C."/>
            <person name="Rogers J."/>
            <person name="Quetier F."/>
            <person name="Town C.D."/>
            <person name="Roe B.A."/>
        </authorList>
    </citation>
    <scope>NUCLEOTIDE SEQUENCE [LARGE SCALE GENOMIC DNA]</scope>
    <source>
        <strain evidence="2">A17</strain>
        <strain evidence="4 5">cv. Jemalong A17</strain>
    </source>
</reference>
<name>A0A072UPS6_MEDTR</name>
<dbReference type="Gramene" id="rna26029">
    <property type="protein sequence ID" value="RHN63342.1"/>
    <property type="gene ID" value="gene26029"/>
</dbReference>
<dbReference type="STRING" id="3880.A0A072UPS6"/>
<evidence type="ECO:0000313" key="4">
    <source>
        <dbReference type="EnsemblPlants" id="KEH31702"/>
    </source>
</evidence>
<accession>A0A072UPS6</accession>
<evidence type="ECO:0000313" key="2">
    <source>
        <dbReference type="EMBL" id="KEH31702.1"/>
    </source>
</evidence>
<evidence type="ECO:0000313" key="3">
    <source>
        <dbReference type="EMBL" id="RHN63342.1"/>
    </source>
</evidence>
<protein>
    <submittedName>
        <fullName evidence="2">SPFH domain/band 7 family protein</fullName>
    </submittedName>
</protein>
<dbReference type="InterPro" id="IPR001107">
    <property type="entry name" value="Band_7"/>
</dbReference>